<dbReference type="RefSeq" id="WP_386095078.1">
    <property type="nucleotide sequence ID" value="NZ_JBHUOZ010000001.1"/>
</dbReference>
<dbReference type="EMBL" id="JBHUOZ010000001">
    <property type="protein sequence ID" value="MFD2918662.1"/>
    <property type="molecule type" value="Genomic_DNA"/>
</dbReference>
<comment type="caution">
    <text evidence="1">The sequence shown here is derived from an EMBL/GenBank/DDBJ whole genome shotgun (WGS) entry which is preliminary data.</text>
</comment>
<name>A0ABW6A3N2_9BACT</name>
<evidence type="ECO:0008006" key="3">
    <source>
        <dbReference type="Google" id="ProtNLM"/>
    </source>
</evidence>
<accession>A0ABW6A3N2</accession>
<sequence>MEIDIVGEDPVTQSIIERLLREYRTDIIIKNRLPARGGQIQTLAPKYNKLGSPTFLLTDLDTFTCPPALIRKWFGSDNISNELLFRIAQEEAETWLMADRKGFSDWLSVDINLIPEPKVLDNKKDISEITFPFKPSLYMMMNIASHSTNDRLKEDLTPKKGAGKGPAYNTALLPFIEKKWNIQNAAANSYSLGKAIQRLKNFNP</sequence>
<keyword evidence="2" id="KW-1185">Reference proteome</keyword>
<evidence type="ECO:0000313" key="1">
    <source>
        <dbReference type="EMBL" id="MFD2918662.1"/>
    </source>
</evidence>
<proteinExistence type="predicted"/>
<dbReference type="Proteomes" id="UP001597511">
    <property type="component" value="Unassembled WGS sequence"/>
</dbReference>
<organism evidence="1 2">
    <name type="scientific">Terrimonas rubra</name>
    <dbReference type="NCBI Taxonomy" id="1035890"/>
    <lineage>
        <taxon>Bacteria</taxon>
        <taxon>Pseudomonadati</taxon>
        <taxon>Bacteroidota</taxon>
        <taxon>Chitinophagia</taxon>
        <taxon>Chitinophagales</taxon>
        <taxon>Chitinophagaceae</taxon>
        <taxon>Terrimonas</taxon>
    </lineage>
</organism>
<gene>
    <name evidence="1" type="ORF">ACFS6H_03000</name>
</gene>
<reference evidence="2" key="1">
    <citation type="journal article" date="2019" name="Int. J. Syst. Evol. Microbiol.">
        <title>The Global Catalogue of Microorganisms (GCM) 10K type strain sequencing project: providing services to taxonomists for standard genome sequencing and annotation.</title>
        <authorList>
            <consortium name="The Broad Institute Genomics Platform"/>
            <consortium name="The Broad Institute Genome Sequencing Center for Infectious Disease"/>
            <person name="Wu L."/>
            <person name="Ma J."/>
        </authorList>
    </citation>
    <scope>NUCLEOTIDE SEQUENCE [LARGE SCALE GENOMIC DNA]</scope>
    <source>
        <strain evidence="2">KCTC 23299</strain>
    </source>
</reference>
<protein>
    <recommendedName>
        <fullName evidence="3">DUF4276 family protein</fullName>
    </recommendedName>
</protein>
<evidence type="ECO:0000313" key="2">
    <source>
        <dbReference type="Proteomes" id="UP001597511"/>
    </source>
</evidence>